<evidence type="ECO:0000313" key="3">
    <source>
        <dbReference type="Proteomes" id="UP000193566"/>
    </source>
</evidence>
<organism evidence="2 3">
    <name type="scientific">Rhodococcus rhodochrous J3</name>
    <dbReference type="NCBI Taxonomy" id="903528"/>
    <lineage>
        <taxon>Bacteria</taxon>
        <taxon>Bacillati</taxon>
        <taxon>Actinomycetota</taxon>
        <taxon>Actinomycetes</taxon>
        <taxon>Mycobacteriales</taxon>
        <taxon>Nocardiaceae</taxon>
        <taxon>Rhodococcus</taxon>
    </lineage>
</organism>
<dbReference type="EMBL" id="FXAV01000002">
    <property type="protein sequence ID" value="SMG22133.1"/>
    <property type="molecule type" value="Genomic_DNA"/>
</dbReference>
<gene>
    <name evidence="2" type="ORF">SAMN02745947_01378</name>
</gene>
<name>A0ABY1M7L7_RHORH</name>
<feature type="region of interest" description="Disordered" evidence="1">
    <location>
        <begin position="19"/>
        <end position="39"/>
    </location>
</feature>
<protein>
    <recommendedName>
        <fullName evidence="4">TobH protein</fullName>
    </recommendedName>
</protein>
<comment type="caution">
    <text evidence="2">The sequence shown here is derived from an EMBL/GenBank/DDBJ whole genome shotgun (WGS) entry which is preliminary data.</text>
</comment>
<keyword evidence="3" id="KW-1185">Reference proteome</keyword>
<sequence length="401" mass="41556">MPVQGVPVSVRRSTDLGSVADRALSAGSPRSRRRKEGDAVVTAPSPLFDFDDAGGVLAADVDGILRSAALGGAQIRAVAAAVDEGLLGRLTDMHPRSVVFVGTDARARSAAELVVAMFGGQAGVPLVSAPATPPWVGALDVVVVSGNDAGDPELARSIDAGLRRSAEVVVDAPDEGPVRAVSAGRAMSLPPRVRVQTRYVLARHVAVFCAVLGVLQRAVRITGVPPLAEVADTADEEAARSHPSNEVFHNPAKSLAVRMQSRRVVFAGDSAVTTVLARHASESLLQEAGVVAGAAALSDVLVARDRLTNVVTASGENYDPFFHDEELDGPAPIAPARVFVVSTDPDRSAAQRRTAALPDVELMSVIGEFESSTVPTVLEQVAVLTVRTEMAAAYLGLAGGR</sequence>
<dbReference type="SUPFAM" id="SSF53697">
    <property type="entry name" value="SIS domain"/>
    <property type="match status" value="1"/>
</dbReference>
<evidence type="ECO:0000256" key="1">
    <source>
        <dbReference type="SAM" id="MobiDB-lite"/>
    </source>
</evidence>
<proteinExistence type="predicted"/>
<evidence type="ECO:0008006" key="4">
    <source>
        <dbReference type="Google" id="ProtNLM"/>
    </source>
</evidence>
<reference evidence="2 3" key="1">
    <citation type="submission" date="2017-04" db="EMBL/GenBank/DDBJ databases">
        <authorList>
            <person name="Varghese N."/>
            <person name="Submissions S."/>
        </authorList>
    </citation>
    <scope>NUCLEOTIDE SEQUENCE [LARGE SCALE GENOMIC DNA]</scope>
    <source>
        <strain evidence="2 3">J3</strain>
    </source>
</reference>
<dbReference type="Proteomes" id="UP000193566">
    <property type="component" value="Unassembled WGS sequence"/>
</dbReference>
<dbReference type="InterPro" id="IPR046348">
    <property type="entry name" value="SIS_dom_sf"/>
</dbReference>
<accession>A0ABY1M7L7</accession>
<evidence type="ECO:0000313" key="2">
    <source>
        <dbReference type="EMBL" id="SMG22133.1"/>
    </source>
</evidence>